<protein>
    <submittedName>
        <fullName evidence="2">NADH dehydrogenase subunit 6</fullName>
    </submittedName>
</protein>
<reference evidence="2" key="2">
    <citation type="journal article" date="2004" name="Mol. Phylogenet. Evol.">
        <title>Phylogenetic relationships among Opisthobranchia (Mollusca: Gastropoda) based on mitochondrial cox 1, trnV, and rrnL genes.</title>
        <authorList>
            <person name="Grande C."/>
            <person name="Templado J."/>
            <person name="Cervera J.L."/>
            <person name="Zardoya R."/>
        </authorList>
    </citation>
    <scope>NUCLEOTIDE SEQUENCE</scope>
</reference>
<keyword evidence="1" id="KW-0812">Transmembrane</keyword>
<keyword evidence="1" id="KW-0472">Membrane</keyword>
<sequence length="162" mass="18736">MYLFSCSLFLFLTIFIFLLATMLTSSLMLIVTFFVFTGCTSVGSYLMFNDFLPYMLYLVYVGGLLVLLIYMMIISTNTHFYSTPYLWIVFLSFISMLMTVFLLTNFEYQPTLVQDSGFVSTSMWYFHFSALVVLVGLLLYVFMFICESLRLGGRSLNVGNRK</sequence>
<proteinExistence type="predicted"/>
<feature type="transmembrane region" description="Helical" evidence="1">
    <location>
        <begin position="85"/>
        <end position="104"/>
    </location>
</feature>
<evidence type="ECO:0000313" key="2">
    <source>
        <dbReference type="EMBL" id="AAR21553.1"/>
    </source>
</evidence>
<feature type="transmembrane region" description="Helical" evidence="1">
    <location>
        <begin position="7"/>
        <end position="34"/>
    </location>
</feature>
<dbReference type="AlphaFoldDB" id="Q6VAP8"/>
<accession>Q6VAP8</accession>
<evidence type="ECO:0000256" key="1">
    <source>
        <dbReference type="SAM" id="Phobius"/>
    </source>
</evidence>
<organism evidence="2">
    <name type="scientific">Cornu aspersum</name>
    <name type="common">Brown garden snail</name>
    <name type="synonym">Helix aspersa</name>
    <dbReference type="NCBI Taxonomy" id="6535"/>
    <lineage>
        <taxon>Eukaryota</taxon>
        <taxon>Metazoa</taxon>
        <taxon>Spiralia</taxon>
        <taxon>Lophotrochozoa</taxon>
        <taxon>Mollusca</taxon>
        <taxon>Gastropoda</taxon>
        <taxon>Heterobranchia</taxon>
        <taxon>Euthyneura</taxon>
        <taxon>Panpulmonata</taxon>
        <taxon>Eupulmonata</taxon>
        <taxon>Stylommatophora</taxon>
        <taxon>Helicina</taxon>
        <taxon>Helicoidea</taxon>
        <taxon>Helicidae</taxon>
        <taxon>Cornu</taxon>
        <taxon>Cornu</taxon>
    </lineage>
</organism>
<reference evidence="2" key="1">
    <citation type="journal article" date="2004" name="Mol. Biol. Evol.">
        <title>Molecular phylogeny of euthyneura (mollusca: gastropoda).</title>
        <authorList>
            <person name="Grande C."/>
            <person name="Templado J."/>
            <person name="Cervera J.L."/>
            <person name="Zardoya R."/>
        </authorList>
    </citation>
    <scope>NUCLEOTIDE SEQUENCE</scope>
</reference>
<feature type="transmembrane region" description="Helical" evidence="1">
    <location>
        <begin position="124"/>
        <end position="146"/>
    </location>
</feature>
<name>Q6VAP8_CORAP</name>
<feature type="transmembrane region" description="Helical" evidence="1">
    <location>
        <begin position="54"/>
        <end position="73"/>
    </location>
</feature>
<keyword evidence="2" id="KW-0496">Mitochondrion</keyword>
<keyword evidence="1" id="KW-1133">Transmembrane helix</keyword>
<dbReference type="EMBL" id="AY345052">
    <property type="protein sequence ID" value="AAR21553.1"/>
    <property type="molecule type" value="Genomic_DNA"/>
</dbReference>
<geneLocation type="mitochondrion" evidence="2"/>